<feature type="signal peptide" evidence="2">
    <location>
        <begin position="1"/>
        <end position="17"/>
    </location>
</feature>
<dbReference type="Proteomes" id="UP001179363">
    <property type="component" value="Unassembled WGS sequence"/>
</dbReference>
<comment type="caution">
    <text evidence="3">The sequence shown here is derived from an EMBL/GenBank/DDBJ whole genome shotgun (WGS) entry which is preliminary data.</text>
</comment>
<keyword evidence="4" id="KW-1185">Reference proteome</keyword>
<evidence type="ECO:0000256" key="2">
    <source>
        <dbReference type="SAM" id="SignalP"/>
    </source>
</evidence>
<dbReference type="InterPro" id="IPR004564">
    <property type="entry name" value="OM_lipoprot_carrier_LolA-like"/>
</dbReference>
<proteinExistence type="predicted"/>
<dbReference type="Gene3D" id="2.50.20.10">
    <property type="entry name" value="Lipoprotein localisation LolA/LolB/LppX"/>
    <property type="match status" value="1"/>
</dbReference>
<keyword evidence="3" id="KW-0449">Lipoprotein</keyword>
<dbReference type="Pfam" id="PF03548">
    <property type="entry name" value="LolA"/>
    <property type="match status" value="1"/>
</dbReference>
<accession>A0ABS9EHJ6</accession>
<reference evidence="3" key="1">
    <citation type="submission" date="2022-01" db="EMBL/GenBank/DDBJ databases">
        <title>Gillisia lutea sp. nov., isolated from marine plastic residues from the Malvarosa beach (Valencia, Spain).</title>
        <authorList>
            <person name="Vidal-Verdu A."/>
            <person name="Molina-Menor E."/>
            <person name="Satari L."/>
            <person name="Pascual J."/>
            <person name="Pereto J."/>
            <person name="Porcar M."/>
        </authorList>
    </citation>
    <scope>NUCLEOTIDE SEQUENCE</scope>
    <source>
        <strain evidence="3">M10.2A</strain>
    </source>
</reference>
<protein>
    <submittedName>
        <fullName evidence="3">Outer membrane lipoprotein carrier protein LolA</fullName>
    </submittedName>
</protein>
<keyword evidence="1 2" id="KW-0732">Signal</keyword>
<dbReference type="InterPro" id="IPR029046">
    <property type="entry name" value="LolA/LolB/LppX"/>
</dbReference>
<feature type="chain" id="PRO_5047410100" evidence="2">
    <location>
        <begin position="18"/>
        <end position="207"/>
    </location>
</feature>
<organism evidence="3 4">
    <name type="scientific">Gillisia lutea</name>
    <dbReference type="NCBI Taxonomy" id="2909668"/>
    <lineage>
        <taxon>Bacteria</taxon>
        <taxon>Pseudomonadati</taxon>
        <taxon>Bacteroidota</taxon>
        <taxon>Flavobacteriia</taxon>
        <taxon>Flavobacteriales</taxon>
        <taxon>Flavobacteriaceae</taxon>
        <taxon>Gillisia</taxon>
    </lineage>
</organism>
<gene>
    <name evidence="3" type="ORF">L1I30_08145</name>
</gene>
<evidence type="ECO:0000313" key="4">
    <source>
        <dbReference type="Proteomes" id="UP001179363"/>
    </source>
</evidence>
<dbReference type="CDD" id="cd16325">
    <property type="entry name" value="LolA"/>
    <property type="match status" value="1"/>
</dbReference>
<dbReference type="SUPFAM" id="SSF89392">
    <property type="entry name" value="Prokaryotic lipoproteins and lipoprotein localization factors"/>
    <property type="match status" value="1"/>
</dbReference>
<evidence type="ECO:0000256" key="1">
    <source>
        <dbReference type="ARBA" id="ARBA00022729"/>
    </source>
</evidence>
<dbReference type="RefSeq" id="WP_236133784.1">
    <property type="nucleotide sequence ID" value="NZ_JAKGTH010000008.1"/>
</dbReference>
<dbReference type="PANTHER" id="PTHR35869">
    <property type="entry name" value="OUTER-MEMBRANE LIPOPROTEIN CARRIER PROTEIN"/>
    <property type="match status" value="1"/>
</dbReference>
<evidence type="ECO:0000313" key="3">
    <source>
        <dbReference type="EMBL" id="MCF4101634.1"/>
    </source>
</evidence>
<name>A0ABS9EHJ6_9FLAO</name>
<dbReference type="EMBL" id="JAKGTH010000008">
    <property type="protein sequence ID" value="MCF4101634.1"/>
    <property type="molecule type" value="Genomic_DNA"/>
</dbReference>
<dbReference type="PANTHER" id="PTHR35869:SF1">
    <property type="entry name" value="OUTER-MEMBRANE LIPOPROTEIN CARRIER PROTEIN"/>
    <property type="match status" value="1"/>
</dbReference>
<sequence>MRILKVLLLFISITGFAQEAHLPEVEITEFKEKVAHRAENLETLSSDFVQTKYMELMEEAVSSSGKLYYKSPNILKWEYATPYSFKLLFKEGKLYINDDGDKSVTNLNSNKLFEKLITLISGSINGKLLEDKQNFEITYSKIGNLVTARIVPKDENLRQMFNQIILVFNQEYLVNSVKLMEESGDYTKIVFKNSRLNLKLVDSLFEN</sequence>